<accession>A0ABZ0RLY2</accession>
<keyword evidence="6 9" id="KW-0812">Transmembrane</keyword>
<dbReference type="Pfam" id="PF00873">
    <property type="entry name" value="ACR_tran"/>
    <property type="match status" value="1"/>
</dbReference>
<evidence type="ECO:0000256" key="5">
    <source>
        <dbReference type="ARBA" id="ARBA00022519"/>
    </source>
</evidence>
<comment type="similarity">
    <text evidence="2">Belongs to the resistance-nodulation-cell division (RND) (TC 2.A.6) family.</text>
</comment>
<dbReference type="InterPro" id="IPR027463">
    <property type="entry name" value="AcrB_DN_DC_subdom"/>
</dbReference>
<dbReference type="SUPFAM" id="SSF82714">
    <property type="entry name" value="Multidrug efflux transporter AcrB TolC docking domain, DN and DC subdomains"/>
    <property type="match status" value="2"/>
</dbReference>
<evidence type="ECO:0000256" key="9">
    <source>
        <dbReference type="SAM" id="Phobius"/>
    </source>
</evidence>
<evidence type="ECO:0000256" key="6">
    <source>
        <dbReference type="ARBA" id="ARBA00022692"/>
    </source>
</evidence>
<organism evidence="10 11">
    <name type="scientific">Coraliomargarita algicola</name>
    <dbReference type="NCBI Taxonomy" id="3092156"/>
    <lineage>
        <taxon>Bacteria</taxon>
        <taxon>Pseudomonadati</taxon>
        <taxon>Verrucomicrobiota</taxon>
        <taxon>Opitutia</taxon>
        <taxon>Puniceicoccales</taxon>
        <taxon>Coraliomargaritaceae</taxon>
        <taxon>Coraliomargarita</taxon>
    </lineage>
</organism>
<evidence type="ECO:0000256" key="1">
    <source>
        <dbReference type="ARBA" id="ARBA00004429"/>
    </source>
</evidence>
<name>A0ABZ0RLY2_9BACT</name>
<feature type="transmembrane region" description="Helical" evidence="9">
    <location>
        <begin position="1007"/>
        <end position="1030"/>
    </location>
</feature>
<dbReference type="EMBL" id="CP138858">
    <property type="protein sequence ID" value="WPJ96453.1"/>
    <property type="molecule type" value="Genomic_DNA"/>
</dbReference>
<dbReference type="Gene3D" id="3.30.2090.10">
    <property type="entry name" value="Multidrug efflux transporter AcrB TolC docking domain, DN and DC subdomains"/>
    <property type="match status" value="2"/>
</dbReference>
<feature type="transmembrane region" description="Helical" evidence="9">
    <location>
        <begin position="366"/>
        <end position="390"/>
    </location>
</feature>
<dbReference type="Gene3D" id="3.30.70.1440">
    <property type="entry name" value="Multidrug efflux transporter AcrB pore domain"/>
    <property type="match status" value="1"/>
</dbReference>
<keyword evidence="3" id="KW-0813">Transport</keyword>
<keyword evidence="4" id="KW-1003">Cell membrane</keyword>
<dbReference type="RefSeq" id="WP_319833312.1">
    <property type="nucleotide sequence ID" value="NZ_CP138858.1"/>
</dbReference>
<evidence type="ECO:0000256" key="4">
    <source>
        <dbReference type="ARBA" id="ARBA00022475"/>
    </source>
</evidence>
<reference evidence="10 11" key="1">
    <citation type="submission" date="2023-11" db="EMBL/GenBank/DDBJ databases">
        <title>Coraliomargarita sp. nov., isolated from marine algae.</title>
        <authorList>
            <person name="Lee J.K."/>
            <person name="Baek J.H."/>
            <person name="Kim J.M."/>
            <person name="Choi D.G."/>
            <person name="Jeon C.O."/>
        </authorList>
    </citation>
    <scope>NUCLEOTIDE SEQUENCE [LARGE SCALE GENOMIC DNA]</scope>
    <source>
        <strain evidence="10 11">J2-16</strain>
    </source>
</reference>
<feature type="transmembrane region" description="Helical" evidence="9">
    <location>
        <begin position="967"/>
        <end position="987"/>
    </location>
</feature>
<feature type="transmembrane region" description="Helical" evidence="9">
    <location>
        <begin position="897"/>
        <end position="917"/>
    </location>
</feature>
<keyword evidence="7 9" id="KW-1133">Transmembrane helix</keyword>
<dbReference type="PANTHER" id="PTHR32063">
    <property type="match status" value="1"/>
</dbReference>
<evidence type="ECO:0000256" key="3">
    <source>
        <dbReference type="ARBA" id="ARBA00022448"/>
    </source>
</evidence>
<dbReference type="InterPro" id="IPR001036">
    <property type="entry name" value="Acrflvin-R"/>
</dbReference>
<feature type="transmembrane region" description="Helical" evidence="9">
    <location>
        <begin position="872"/>
        <end position="890"/>
    </location>
</feature>
<comment type="subcellular location">
    <subcellularLocation>
        <location evidence="1">Cell inner membrane</location>
        <topology evidence="1">Multi-pass membrane protein</topology>
    </subcellularLocation>
</comment>
<feature type="transmembrane region" description="Helical" evidence="9">
    <location>
        <begin position="470"/>
        <end position="497"/>
    </location>
</feature>
<dbReference type="Gene3D" id="1.20.1640.10">
    <property type="entry name" value="Multidrug efflux transporter AcrB transmembrane domain"/>
    <property type="match status" value="2"/>
</dbReference>
<dbReference type="PRINTS" id="PR00702">
    <property type="entry name" value="ACRIFLAVINRP"/>
</dbReference>
<evidence type="ECO:0000313" key="10">
    <source>
        <dbReference type="EMBL" id="WPJ96453.1"/>
    </source>
</evidence>
<evidence type="ECO:0000256" key="8">
    <source>
        <dbReference type="ARBA" id="ARBA00023136"/>
    </source>
</evidence>
<dbReference type="SUPFAM" id="SSF82693">
    <property type="entry name" value="Multidrug efflux transporter AcrB pore domain, PN1, PN2, PC1 and PC2 subdomains"/>
    <property type="match status" value="4"/>
</dbReference>
<proteinExistence type="inferred from homology"/>
<keyword evidence="8 9" id="KW-0472">Membrane</keyword>
<feature type="transmembrane region" description="Helical" evidence="9">
    <location>
        <begin position="437"/>
        <end position="458"/>
    </location>
</feature>
<dbReference type="NCBIfam" id="NF000282">
    <property type="entry name" value="RND_permease_1"/>
    <property type="match status" value="1"/>
</dbReference>
<dbReference type="Gene3D" id="3.30.70.1320">
    <property type="entry name" value="Multidrug efflux transporter AcrB pore domain like"/>
    <property type="match status" value="1"/>
</dbReference>
<feature type="transmembrane region" description="Helical" evidence="9">
    <location>
        <begin position="923"/>
        <end position="946"/>
    </location>
</feature>
<dbReference type="Gene3D" id="3.30.70.1430">
    <property type="entry name" value="Multidrug efflux transporter AcrB pore domain"/>
    <property type="match status" value="2"/>
</dbReference>
<dbReference type="Proteomes" id="UP001324993">
    <property type="component" value="Chromosome"/>
</dbReference>
<sequence length="1043" mass="112908">MARFFIDRPVFAWVIAIIIMVAGVLSITSLPIAQYPSIAPPAISIQGSYPGASAKTLEDTVTQVIEQNMSGLDHLRYIESSSSSTGSFEITLTFDAEADPDIAQVQVQNKLSLATPLLPQEVQQLGMQVTKSVRNFLMVIGFRSSDGSLSAADIGDYVISNIKEPISRVQGVGEVQAFGTQYAMRIWLNPDALNNYKLMPSDVSAAISIQNAQVSAGELGSNPAVEGQLLNATITSQTRLETPEQFENILLRVNEDGSQIRLRDVARVELASESYITESRFNQSPASGMAIRPATGANALDTVDLIRAKIDEMKPFFPESLEVVYPLDTTPFVRLSIEEVVKTLIEAVVLVFLVMYLFLQNFRATLIPTIAVPVVLLGTFGIMAAAGFSINTLTMFGVVLAIGLLVDDAIVVVENVERVMSEEGLSPKEATKKSMRQITSALVGIGMVLSAVFIPMAFFGGSTGVIYRQFSITIVSAMTLSVIVAIVLTPALCATMLKPLKAGHHHEKRGFFGWFNRTFNSNADRYESALHYLLHHKVKAFFIYALILGALVWMYNKVPTGFLPDEDQGILFGQVQLPPGSTREQTLEVLKRMEEHFLVDEKDNVEGMFGVTGFSFSGSGQNQAFAFIRLKDWDERTRPDQSIKAIQARAMGKFLSYNDAFAYVFAPPAVLELGTATGFDFRLTDKAALGHDALMAARNQLLGLAGANPDLKNVRPNGLDDTPQFNIDIDQEKASALGVSIADINSTLSTAWGSSYVNDFIDRGRVKRVYIQADAEYRMQPEDIDRWYVRNNVGEMVPFSSFSSAHWTLGSPKLDRFNGASSVSIAGEPAAGVSSGQAMATITEMVEQLPNGIGLEWAGLSYEERLAGSQGALLYGISLLVVFLCLAALYESWAVPAAVILIVPLGVLGTLGAAMLRDMSNDVYFQVGLLTIVGLSCKNAILIVEFAKEAYDQGANMFEAAATAARLRLRPILMTSLAFGCGVLPLATSNGAGSGSQNAIGTGVIGGTPSATFLGVIFVPIFFVIILSWFRVKPKQANDNVTA</sequence>
<dbReference type="NCBIfam" id="TIGR00915">
    <property type="entry name" value="2A0602"/>
    <property type="match status" value="1"/>
</dbReference>
<feature type="transmembrane region" description="Helical" evidence="9">
    <location>
        <begin position="340"/>
        <end position="359"/>
    </location>
</feature>
<dbReference type="InterPro" id="IPR004764">
    <property type="entry name" value="MdtF-like"/>
</dbReference>
<evidence type="ECO:0000256" key="2">
    <source>
        <dbReference type="ARBA" id="ARBA00010942"/>
    </source>
</evidence>
<evidence type="ECO:0000256" key="7">
    <source>
        <dbReference type="ARBA" id="ARBA00022989"/>
    </source>
</evidence>
<feature type="transmembrane region" description="Helical" evidence="9">
    <location>
        <begin position="12"/>
        <end position="33"/>
    </location>
</feature>
<feature type="transmembrane region" description="Helical" evidence="9">
    <location>
        <begin position="538"/>
        <end position="555"/>
    </location>
</feature>
<protein>
    <submittedName>
        <fullName evidence="10">Efflux RND transporter permease subunit</fullName>
    </submittedName>
</protein>
<keyword evidence="5" id="KW-0997">Cell inner membrane</keyword>
<evidence type="ECO:0000313" key="11">
    <source>
        <dbReference type="Proteomes" id="UP001324993"/>
    </source>
</evidence>
<dbReference type="PANTHER" id="PTHR32063:SF13">
    <property type="entry name" value="MULTIDRUG EFFLUX PUMP SUBUNIT ACRB-RELATED"/>
    <property type="match status" value="1"/>
</dbReference>
<dbReference type="SUPFAM" id="SSF82866">
    <property type="entry name" value="Multidrug efflux transporter AcrB transmembrane domain"/>
    <property type="match status" value="2"/>
</dbReference>
<keyword evidence="11" id="KW-1185">Reference proteome</keyword>
<feature type="transmembrane region" description="Helical" evidence="9">
    <location>
        <begin position="396"/>
        <end position="416"/>
    </location>
</feature>
<gene>
    <name evidence="10" type="ORF">SH580_01895</name>
</gene>